<feature type="domain" description="TraD/TraG TraM recognition site" evidence="6">
    <location>
        <begin position="108"/>
        <end position="198"/>
    </location>
</feature>
<reference evidence="7 8" key="1">
    <citation type="submission" date="2019-12" db="EMBL/GenBank/DDBJ databases">
        <title>Roseobacter cerasinus sp. nov., isolated from seawater around aquaculture.</title>
        <authorList>
            <person name="Muramatsu S."/>
            <person name="Takabe Y."/>
            <person name="Mori K."/>
            <person name="Takaichi S."/>
            <person name="Hanada S."/>
        </authorList>
    </citation>
    <scope>NUCLEOTIDE SEQUENCE [LARGE SCALE GENOMIC DNA]</scope>
    <source>
        <strain evidence="7 8">AI77</strain>
    </source>
</reference>
<organism evidence="7 8">
    <name type="scientific">Roseobacter cerasinus</name>
    <dbReference type="NCBI Taxonomy" id="2602289"/>
    <lineage>
        <taxon>Bacteria</taxon>
        <taxon>Pseudomonadati</taxon>
        <taxon>Pseudomonadota</taxon>
        <taxon>Alphaproteobacteria</taxon>
        <taxon>Rhodobacterales</taxon>
        <taxon>Roseobacteraceae</taxon>
        <taxon>Roseobacter</taxon>
    </lineage>
</organism>
<keyword evidence="3" id="KW-0812">Transmembrane</keyword>
<accession>A0A640VXR4</accession>
<dbReference type="PANTHER" id="PTHR37937">
    <property type="entry name" value="CONJUGATIVE TRANSFER: DNA TRANSPORT"/>
    <property type="match status" value="1"/>
</dbReference>
<dbReference type="Proteomes" id="UP000436522">
    <property type="component" value="Unassembled WGS sequence"/>
</dbReference>
<dbReference type="AlphaFoldDB" id="A0A640VXR4"/>
<keyword evidence="8" id="KW-1185">Reference proteome</keyword>
<evidence type="ECO:0000256" key="5">
    <source>
        <dbReference type="ARBA" id="ARBA00023136"/>
    </source>
</evidence>
<evidence type="ECO:0000256" key="2">
    <source>
        <dbReference type="ARBA" id="ARBA00022475"/>
    </source>
</evidence>
<dbReference type="EMBL" id="BLIV01000012">
    <property type="protein sequence ID" value="GFE52384.1"/>
    <property type="molecule type" value="Genomic_DNA"/>
</dbReference>
<evidence type="ECO:0000313" key="7">
    <source>
        <dbReference type="EMBL" id="GFE52384.1"/>
    </source>
</evidence>
<evidence type="ECO:0000259" key="6">
    <source>
        <dbReference type="Pfam" id="PF12696"/>
    </source>
</evidence>
<dbReference type="Pfam" id="PF12696">
    <property type="entry name" value="TraG-D_C"/>
    <property type="match status" value="1"/>
</dbReference>
<dbReference type="Gene3D" id="3.40.50.300">
    <property type="entry name" value="P-loop containing nucleotide triphosphate hydrolases"/>
    <property type="match status" value="1"/>
</dbReference>
<name>A0A640VXR4_9RHOB</name>
<protein>
    <recommendedName>
        <fullName evidence="6">TraD/TraG TraM recognition site domain-containing protein</fullName>
    </recommendedName>
</protein>
<evidence type="ECO:0000313" key="8">
    <source>
        <dbReference type="Proteomes" id="UP000436522"/>
    </source>
</evidence>
<sequence>MHISGIAECVSVEAEIHDAKQADSRSFNDIIGELQAALGALSDDLLRESLSGPFDFGMEDLCETDQAYQLYLMCPEAMVKPWSAIVKAILASAKTLKGRAPDAPRQTWVIDEAGRLFGYEQIVRLFTDGAGIGCRPLVIFQDFLQANRLTQDGAQLIASSAAVQIFFGVRDHVTAQRVSNLLGFETLEYDEPLVQSRAQTQRTSLLSSLFSGGDPLKIAVKLAGIAYEMRHKVKVKRAIRTPDEVRYGPEDALYLFADGLSGGVIGSRMPYWDDPMMTGRFLPNPYHPPYDKVRVTTRWGTRWRRVVKEPVPEAFADYPQYRSGSWTYVEGCSQ</sequence>
<comment type="caution">
    <text evidence="7">The sequence shown here is derived from an EMBL/GenBank/DDBJ whole genome shotgun (WGS) entry which is preliminary data.</text>
</comment>
<evidence type="ECO:0000256" key="3">
    <source>
        <dbReference type="ARBA" id="ARBA00022692"/>
    </source>
</evidence>
<keyword evidence="5" id="KW-0472">Membrane</keyword>
<evidence type="ECO:0000256" key="4">
    <source>
        <dbReference type="ARBA" id="ARBA00022989"/>
    </source>
</evidence>
<evidence type="ECO:0000256" key="1">
    <source>
        <dbReference type="ARBA" id="ARBA00004651"/>
    </source>
</evidence>
<dbReference type="SUPFAM" id="SSF52540">
    <property type="entry name" value="P-loop containing nucleoside triphosphate hydrolases"/>
    <property type="match status" value="1"/>
</dbReference>
<dbReference type="InterPro" id="IPR027417">
    <property type="entry name" value="P-loop_NTPase"/>
</dbReference>
<dbReference type="InterPro" id="IPR051539">
    <property type="entry name" value="T4SS-coupling_protein"/>
</dbReference>
<dbReference type="GO" id="GO:0005886">
    <property type="term" value="C:plasma membrane"/>
    <property type="evidence" value="ECO:0007669"/>
    <property type="project" value="UniProtKB-SubCell"/>
</dbReference>
<comment type="subcellular location">
    <subcellularLocation>
        <location evidence="1">Cell membrane</location>
        <topology evidence="1">Multi-pass membrane protein</topology>
    </subcellularLocation>
</comment>
<dbReference type="RefSeq" id="WP_159980976.1">
    <property type="nucleotide sequence ID" value="NZ_BLIV01000012.1"/>
</dbReference>
<keyword evidence="2" id="KW-1003">Cell membrane</keyword>
<gene>
    <name evidence="7" type="ORF">So717_41370</name>
</gene>
<dbReference type="PANTHER" id="PTHR37937:SF1">
    <property type="entry name" value="CONJUGATIVE TRANSFER: DNA TRANSPORT"/>
    <property type="match status" value="1"/>
</dbReference>
<dbReference type="InterPro" id="IPR032689">
    <property type="entry name" value="TraG-D_C"/>
</dbReference>
<dbReference type="OrthoDB" id="9759295at2"/>
<proteinExistence type="predicted"/>
<keyword evidence="4" id="KW-1133">Transmembrane helix</keyword>